<comment type="caution">
    <text evidence="3">The sequence shown here is derived from an EMBL/GenBank/DDBJ whole genome shotgun (WGS) entry which is preliminary data.</text>
</comment>
<dbReference type="InterPro" id="IPR000566">
    <property type="entry name" value="Lipocln_cytosolic_FA-bd_dom"/>
</dbReference>
<dbReference type="PANTHER" id="PTHR11955">
    <property type="entry name" value="FATTY ACID BINDING PROTEIN"/>
    <property type="match status" value="1"/>
</dbReference>
<dbReference type="Gene3D" id="2.40.128.20">
    <property type="match status" value="1"/>
</dbReference>
<feature type="domain" description="Lipocalin/cytosolic fatty-acid binding" evidence="2">
    <location>
        <begin position="6"/>
        <end position="125"/>
    </location>
</feature>
<protein>
    <recommendedName>
        <fullName evidence="2">Lipocalin/cytosolic fatty-acid binding domain-containing protein</fullName>
    </recommendedName>
</protein>
<evidence type="ECO:0000313" key="4">
    <source>
        <dbReference type="Proteomes" id="UP000824219"/>
    </source>
</evidence>
<keyword evidence="4" id="KW-1185">Reference proteome</keyword>
<dbReference type="InterPro" id="IPR000463">
    <property type="entry name" value="Fatty_acid-bd"/>
</dbReference>
<accession>A0A9D3N7L5</accession>
<dbReference type="Proteomes" id="UP000824219">
    <property type="component" value="Linkage Group LG25"/>
</dbReference>
<gene>
    <name evidence="3" type="ORF">KOW79_019770</name>
</gene>
<dbReference type="PRINTS" id="PR00178">
    <property type="entry name" value="FATTYACIDBP"/>
</dbReference>
<name>A0A9D3N7L5_9TELE</name>
<dbReference type="AlphaFoldDB" id="A0A9D3N7L5"/>
<evidence type="ECO:0000259" key="2">
    <source>
        <dbReference type="Pfam" id="PF00061"/>
    </source>
</evidence>
<dbReference type="Pfam" id="PF00061">
    <property type="entry name" value="Lipocalin"/>
    <property type="match status" value="1"/>
</dbReference>
<dbReference type="OrthoDB" id="8862789at2759"/>
<dbReference type="InterPro" id="IPR031259">
    <property type="entry name" value="ILBP"/>
</dbReference>
<dbReference type="SUPFAM" id="SSF50814">
    <property type="entry name" value="Lipocalins"/>
    <property type="match status" value="1"/>
</dbReference>
<dbReference type="GO" id="GO:0008289">
    <property type="term" value="F:lipid binding"/>
    <property type="evidence" value="ECO:0007669"/>
    <property type="project" value="InterPro"/>
</dbReference>
<evidence type="ECO:0000313" key="3">
    <source>
        <dbReference type="EMBL" id="KAG7316229.1"/>
    </source>
</evidence>
<evidence type="ECO:0000256" key="1">
    <source>
        <dbReference type="ARBA" id="ARBA00008390"/>
    </source>
</evidence>
<organism evidence="3 4">
    <name type="scientific">Hemibagrus wyckioides</name>
    <dbReference type="NCBI Taxonomy" id="337641"/>
    <lineage>
        <taxon>Eukaryota</taxon>
        <taxon>Metazoa</taxon>
        <taxon>Chordata</taxon>
        <taxon>Craniata</taxon>
        <taxon>Vertebrata</taxon>
        <taxon>Euteleostomi</taxon>
        <taxon>Actinopterygii</taxon>
        <taxon>Neopterygii</taxon>
        <taxon>Teleostei</taxon>
        <taxon>Ostariophysi</taxon>
        <taxon>Siluriformes</taxon>
        <taxon>Bagridae</taxon>
        <taxon>Hemibagrus</taxon>
    </lineage>
</organism>
<proteinExistence type="inferred from homology"/>
<reference evidence="3 4" key="1">
    <citation type="submission" date="2021-06" db="EMBL/GenBank/DDBJ databases">
        <title>Chromosome-level genome assembly of the red-tail catfish (Hemibagrus wyckioides).</title>
        <authorList>
            <person name="Shao F."/>
        </authorList>
    </citation>
    <scope>NUCLEOTIDE SEQUENCE [LARGE SCALE GENOMIC DNA]</scope>
    <source>
        <strain evidence="3">EC202008001</strain>
        <tissue evidence="3">Blood</tissue>
    </source>
</reference>
<dbReference type="EMBL" id="JAHKSW010000025">
    <property type="protein sequence ID" value="KAG7316229.1"/>
    <property type="molecule type" value="Genomic_DNA"/>
</dbReference>
<sequence length="135" mass="15775">MDAFFGSWTLVTKENANEYMEALGVLPAMKLYLWNMKTVVIFSQDGDYIVKKIKMFEAINRTFTLTFKLGEEFDESTIDFRVCKSVLNLEGGKLIHLQKWDGKENTTIYEVQDEKLIITLIFRDIVSVWTFVKIK</sequence>
<comment type="similarity">
    <text evidence="1">Belongs to the calycin superfamily. Fatty-acid binding protein (FABP) family.</text>
</comment>
<dbReference type="InterPro" id="IPR012674">
    <property type="entry name" value="Calycin"/>
</dbReference>